<name>A0ABX2Z7H2_PAEPO</name>
<feature type="compositionally biased region" description="Basic and acidic residues" evidence="1">
    <location>
        <begin position="70"/>
        <end position="81"/>
    </location>
</feature>
<dbReference type="Proteomes" id="UP000094974">
    <property type="component" value="Unassembled WGS sequence"/>
</dbReference>
<proteinExistence type="predicted"/>
<keyword evidence="3" id="KW-1185">Reference proteome</keyword>
<dbReference type="EMBL" id="LYND01000162">
    <property type="protein sequence ID" value="ODA07200.1"/>
    <property type="molecule type" value="Genomic_DNA"/>
</dbReference>
<organism evidence="2 3">
    <name type="scientific">Paenibacillus polymyxa</name>
    <name type="common">Bacillus polymyxa</name>
    <dbReference type="NCBI Taxonomy" id="1406"/>
    <lineage>
        <taxon>Bacteria</taxon>
        <taxon>Bacillati</taxon>
        <taxon>Bacillota</taxon>
        <taxon>Bacilli</taxon>
        <taxon>Bacillales</taxon>
        <taxon>Paenibacillaceae</taxon>
        <taxon>Paenibacillus</taxon>
    </lineage>
</organism>
<evidence type="ECO:0000313" key="3">
    <source>
        <dbReference type="Proteomes" id="UP000094974"/>
    </source>
</evidence>
<protein>
    <submittedName>
        <fullName evidence="2">Sporulation protein</fullName>
    </submittedName>
</protein>
<sequence length="135" mass="14499">MEGRMIKGIAKGLIVLLLAAIFSVQGVYAEPAAINQQAAVGYTLEFPSSRYPETGDAIAAGHSAVCTIDRDGAEENRKESLKGYPTKKGYDRDESPMAMCAEGGAGADIRYIKPSDNRGAGSWVSHPLDEYEDRD</sequence>
<evidence type="ECO:0000313" key="2">
    <source>
        <dbReference type="EMBL" id="ODA07200.1"/>
    </source>
</evidence>
<feature type="region of interest" description="Disordered" evidence="1">
    <location>
        <begin position="115"/>
        <end position="135"/>
    </location>
</feature>
<accession>A0ABX2Z7H2</accession>
<feature type="region of interest" description="Disordered" evidence="1">
    <location>
        <begin position="70"/>
        <end position="97"/>
    </location>
</feature>
<reference evidence="3" key="1">
    <citation type="submission" date="2016-05" db="EMBL/GenBank/DDBJ databases">
        <title>Whole genome shotgun sequencing of cultured foodborne pathogen.</title>
        <authorList>
            <person name="Zheng J."/>
            <person name="Timme R."/>
            <person name="Allard M."/>
            <person name="Strain E."/>
            <person name="Luo Y."/>
            <person name="Brown E."/>
        </authorList>
    </citation>
    <scope>NUCLEOTIDE SEQUENCE [LARGE SCALE GENOMIC DNA]</scope>
    <source>
        <strain evidence="3">CFSAN034343</strain>
    </source>
</reference>
<comment type="caution">
    <text evidence="2">The sequence shown here is derived from an EMBL/GenBank/DDBJ whole genome shotgun (WGS) entry which is preliminary data.</text>
</comment>
<evidence type="ECO:0000256" key="1">
    <source>
        <dbReference type="SAM" id="MobiDB-lite"/>
    </source>
</evidence>
<gene>
    <name evidence="2" type="ORF">A7312_12855</name>
</gene>